<keyword evidence="3" id="KW-1185">Reference proteome</keyword>
<evidence type="ECO:0000313" key="3">
    <source>
        <dbReference type="Proteomes" id="UP000245390"/>
    </source>
</evidence>
<comment type="caution">
    <text evidence="2">The sequence shown here is derived from an EMBL/GenBank/DDBJ whole genome shotgun (WGS) entry which is preliminary data.</text>
</comment>
<dbReference type="OrthoDB" id="7471221at2"/>
<sequence length="226" mass="24777">MPHETRQPAEIERAIARERDELAGTLEELRDRLSFEGAWRRAGRHLRENGSDYGQTFGNMVREKPLALALTTIGLTWLIFGPATKSSAHAVPERRWQPRSVDADPDDTMTADAMSASDRAARRSPSSAYETATGASLDRRFDQTGDHTTSSYTAVPTRRPSDTPSDTVGTESDVSDGDDRRDAPGTPPSFQSERPDVSQPSPAVHTTSGRPEGTDGHDRDRNETNS</sequence>
<protein>
    <submittedName>
        <fullName evidence="2">Uncharacterized protein DUF3618</fullName>
    </submittedName>
</protein>
<organism evidence="2 3">
    <name type="scientific">Silicimonas algicola</name>
    <dbReference type="NCBI Taxonomy" id="1826607"/>
    <lineage>
        <taxon>Bacteria</taxon>
        <taxon>Pseudomonadati</taxon>
        <taxon>Pseudomonadota</taxon>
        <taxon>Alphaproteobacteria</taxon>
        <taxon>Rhodobacterales</taxon>
        <taxon>Paracoccaceae</taxon>
    </lineage>
</organism>
<dbReference type="Proteomes" id="UP000245390">
    <property type="component" value="Unassembled WGS sequence"/>
</dbReference>
<feature type="compositionally biased region" description="Polar residues" evidence="1">
    <location>
        <begin position="162"/>
        <end position="172"/>
    </location>
</feature>
<dbReference type="EMBL" id="QGGV01000015">
    <property type="protein sequence ID" value="PWK52726.1"/>
    <property type="molecule type" value="Genomic_DNA"/>
</dbReference>
<gene>
    <name evidence="2" type="ORF">C8D95_1153</name>
</gene>
<feature type="compositionally biased region" description="Polar residues" evidence="1">
    <location>
        <begin position="188"/>
        <end position="209"/>
    </location>
</feature>
<dbReference type="InterPro" id="IPR022062">
    <property type="entry name" value="DUF3618"/>
</dbReference>
<evidence type="ECO:0000313" key="2">
    <source>
        <dbReference type="EMBL" id="PWK52726.1"/>
    </source>
</evidence>
<feature type="compositionally biased region" description="Low complexity" evidence="1">
    <location>
        <begin position="110"/>
        <end position="128"/>
    </location>
</feature>
<evidence type="ECO:0000256" key="1">
    <source>
        <dbReference type="SAM" id="MobiDB-lite"/>
    </source>
</evidence>
<feature type="compositionally biased region" description="Basic and acidic residues" evidence="1">
    <location>
        <begin position="212"/>
        <end position="226"/>
    </location>
</feature>
<dbReference type="KEGG" id="salo:EF888_10770"/>
<feature type="region of interest" description="Disordered" evidence="1">
    <location>
        <begin position="87"/>
        <end position="226"/>
    </location>
</feature>
<accession>A0A316FYE3</accession>
<dbReference type="RefSeq" id="WP_109761141.1">
    <property type="nucleotide sequence ID" value="NZ_CP034588.1"/>
</dbReference>
<reference evidence="2 3" key="1">
    <citation type="submission" date="2018-05" db="EMBL/GenBank/DDBJ databases">
        <title>Genomic Encyclopedia of Type Strains, Phase IV (KMG-IV): sequencing the most valuable type-strain genomes for metagenomic binning, comparative biology and taxonomic classification.</title>
        <authorList>
            <person name="Goeker M."/>
        </authorList>
    </citation>
    <scope>NUCLEOTIDE SEQUENCE [LARGE SCALE GENOMIC DNA]</scope>
    <source>
        <strain evidence="2 3">DSM 103371</strain>
    </source>
</reference>
<name>A0A316FYE3_9RHOB</name>
<dbReference type="Pfam" id="PF12277">
    <property type="entry name" value="DUF3618"/>
    <property type="match status" value="1"/>
</dbReference>
<proteinExistence type="predicted"/>
<dbReference type="AlphaFoldDB" id="A0A316FYE3"/>